<keyword evidence="3 10" id="KW-0813">Transport</keyword>
<dbReference type="AlphaFoldDB" id="A0A940IDQ5"/>
<accession>A0A940IDQ5</accession>
<organism evidence="11 12">
    <name type="scientific">Candidatus Stercoripulliclostridium pullicola</name>
    <dbReference type="NCBI Taxonomy" id="2840953"/>
    <lineage>
        <taxon>Bacteria</taxon>
        <taxon>Bacillati</taxon>
        <taxon>Bacillota</taxon>
        <taxon>Clostridia</taxon>
        <taxon>Eubacteriales</taxon>
        <taxon>Candidatus Stercoripulliclostridium</taxon>
    </lineage>
</organism>
<evidence type="ECO:0000256" key="7">
    <source>
        <dbReference type="ARBA" id="ARBA00022989"/>
    </source>
</evidence>
<dbReference type="Pfam" id="PF03840">
    <property type="entry name" value="SecG"/>
    <property type="match status" value="1"/>
</dbReference>
<comment type="caution">
    <text evidence="10">Lacks conserved residue(s) required for the propagation of feature annotation.</text>
</comment>
<reference evidence="11" key="2">
    <citation type="journal article" date="2021" name="PeerJ">
        <title>Extensive microbial diversity within the chicken gut microbiome revealed by metagenomics and culture.</title>
        <authorList>
            <person name="Gilroy R."/>
            <person name="Ravi A."/>
            <person name="Getino M."/>
            <person name="Pursley I."/>
            <person name="Horton D.L."/>
            <person name="Alikhan N.F."/>
            <person name="Baker D."/>
            <person name="Gharbi K."/>
            <person name="Hall N."/>
            <person name="Watson M."/>
            <person name="Adriaenssens E.M."/>
            <person name="Foster-Nyarko E."/>
            <person name="Jarju S."/>
            <person name="Secka A."/>
            <person name="Antonio M."/>
            <person name="Oren A."/>
            <person name="Chaudhuri R.R."/>
            <person name="La Ragione R."/>
            <person name="Hildebrand F."/>
            <person name="Pallen M.J."/>
        </authorList>
    </citation>
    <scope>NUCLEOTIDE SEQUENCE</scope>
    <source>
        <strain evidence="11">517</strain>
    </source>
</reference>
<gene>
    <name evidence="11" type="primary">secG</name>
    <name evidence="11" type="ORF">IAB16_06020</name>
</gene>
<name>A0A940IDQ5_9FIRM</name>
<dbReference type="Proteomes" id="UP000727857">
    <property type="component" value="Unassembled WGS sequence"/>
</dbReference>
<evidence type="ECO:0000256" key="2">
    <source>
        <dbReference type="ARBA" id="ARBA00008445"/>
    </source>
</evidence>
<reference evidence="11" key="1">
    <citation type="submission" date="2020-10" db="EMBL/GenBank/DDBJ databases">
        <authorList>
            <person name="Gilroy R."/>
        </authorList>
    </citation>
    <scope>NUCLEOTIDE SEQUENCE</scope>
    <source>
        <strain evidence="11">517</strain>
    </source>
</reference>
<evidence type="ECO:0000256" key="8">
    <source>
        <dbReference type="ARBA" id="ARBA00023010"/>
    </source>
</evidence>
<sequence length="80" mass="8712">MIALMVIMALLAIAMIVIVMMQSGNQGNLGAITGAAETFFGKNKAKTMDAKFKRWTVGIAAAMLVCSILFFVFHMLNNRL</sequence>
<dbReference type="GO" id="GO:0065002">
    <property type="term" value="P:intracellular protein transmembrane transport"/>
    <property type="evidence" value="ECO:0007669"/>
    <property type="project" value="TreeGrafter"/>
</dbReference>
<evidence type="ECO:0000256" key="1">
    <source>
        <dbReference type="ARBA" id="ARBA00004651"/>
    </source>
</evidence>
<dbReference type="EMBL" id="JADINF010000153">
    <property type="protein sequence ID" value="MBO8424558.1"/>
    <property type="molecule type" value="Genomic_DNA"/>
</dbReference>
<dbReference type="PANTHER" id="PTHR34182:SF1">
    <property type="entry name" value="PROTEIN-EXPORT MEMBRANE PROTEIN SECG"/>
    <property type="match status" value="1"/>
</dbReference>
<evidence type="ECO:0000313" key="12">
    <source>
        <dbReference type="Proteomes" id="UP000727857"/>
    </source>
</evidence>
<keyword evidence="7 10" id="KW-1133">Transmembrane helix</keyword>
<dbReference type="GO" id="GO:0043952">
    <property type="term" value="P:protein transport by the Sec complex"/>
    <property type="evidence" value="ECO:0007669"/>
    <property type="project" value="TreeGrafter"/>
</dbReference>
<dbReference type="NCBIfam" id="TIGR00810">
    <property type="entry name" value="secG"/>
    <property type="match status" value="1"/>
</dbReference>
<evidence type="ECO:0000256" key="9">
    <source>
        <dbReference type="ARBA" id="ARBA00023136"/>
    </source>
</evidence>
<keyword evidence="9 10" id="KW-0472">Membrane</keyword>
<proteinExistence type="inferred from homology"/>
<dbReference type="InterPro" id="IPR004692">
    <property type="entry name" value="SecG"/>
</dbReference>
<evidence type="ECO:0000256" key="3">
    <source>
        <dbReference type="ARBA" id="ARBA00022448"/>
    </source>
</evidence>
<feature type="transmembrane region" description="Helical" evidence="10">
    <location>
        <begin position="55"/>
        <end position="76"/>
    </location>
</feature>
<dbReference type="GO" id="GO:0015450">
    <property type="term" value="F:protein-transporting ATPase activity"/>
    <property type="evidence" value="ECO:0007669"/>
    <property type="project" value="UniProtKB-UniRule"/>
</dbReference>
<evidence type="ECO:0000313" key="11">
    <source>
        <dbReference type="EMBL" id="MBO8424558.1"/>
    </source>
</evidence>
<comment type="caution">
    <text evidence="11">The sequence shown here is derived from an EMBL/GenBank/DDBJ whole genome shotgun (WGS) entry which is preliminary data.</text>
</comment>
<evidence type="ECO:0000256" key="6">
    <source>
        <dbReference type="ARBA" id="ARBA00022927"/>
    </source>
</evidence>
<evidence type="ECO:0000256" key="4">
    <source>
        <dbReference type="ARBA" id="ARBA00022475"/>
    </source>
</evidence>
<dbReference type="GO" id="GO:0009306">
    <property type="term" value="P:protein secretion"/>
    <property type="evidence" value="ECO:0007669"/>
    <property type="project" value="UniProtKB-UniRule"/>
</dbReference>
<evidence type="ECO:0000256" key="10">
    <source>
        <dbReference type="RuleBase" id="RU365087"/>
    </source>
</evidence>
<keyword evidence="5 10" id="KW-0812">Transmembrane</keyword>
<keyword evidence="4 10" id="KW-1003">Cell membrane</keyword>
<dbReference type="GO" id="GO:0005886">
    <property type="term" value="C:plasma membrane"/>
    <property type="evidence" value="ECO:0007669"/>
    <property type="project" value="UniProtKB-SubCell"/>
</dbReference>
<dbReference type="PANTHER" id="PTHR34182">
    <property type="entry name" value="PROTEIN-EXPORT MEMBRANE PROTEIN SECG"/>
    <property type="match status" value="1"/>
</dbReference>
<dbReference type="PRINTS" id="PR01651">
    <property type="entry name" value="SECGEXPORT"/>
</dbReference>
<keyword evidence="6 10" id="KW-0653">Protein transport</keyword>
<evidence type="ECO:0000256" key="5">
    <source>
        <dbReference type="ARBA" id="ARBA00022692"/>
    </source>
</evidence>
<keyword evidence="8 10" id="KW-0811">Translocation</keyword>
<protein>
    <recommendedName>
        <fullName evidence="10">Protein-export membrane protein SecG</fullName>
    </recommendedName>
</protein>
<comment type="similarity">
    <text evidence="2 10">Belongs to the SecG family.</text>
</comment>
<comment type="subcellular location">
    <subcellularLocation>
        <location evidence="1 10">Cell membrane</location>
        <topology evidence="1 10">Multi-pass membrane protein</topology>
    </subcellularLocation>
</comment>
<comment type="function">
    <text evidence="10">Involved in protein export. Participates in an early event of protein translocation.</text>
</comment>